<dbReference type="EMBL" id="GDJX01018972">
    <property type="protein sequence ID" value="JAT48964.1"/>
    <property type="molecule type" value="Transcribed_RNA"/>
</dbReference>
<proteinExistence type="predicted"/>
<organism evidence="2">
    <name type="scientific">Anthurium amnicola</name>
    <dbReference type="NCBI Taxonomy" id="1678845"/>
    <lineage>
        <taxon>Eukaryota</taxon>
        <taxon>Viridiplantae</taxon>
        <taxon>Streptophyta</taxon>
        <taxon>Embryophyta</taxon>
        <taxon>Tracheophyta</taxon>
        <taxon>Spermatophyta</taxon>
        <taxon>Magnoliopsida</taxon>
        <taxon>Liliopsida</taxon>
        <taxon>Araceae</taxon>
        <taxon>Pothoideae</taxon>
        <taxon>Potheae</taxon>
        <taxon>Anthurium</taxon>
    </lineage>
</organism>
<dbReference type="InterPro" id="IPR007849">
    <property type="entry name" value="ATP10"/>
</dbReference>
<reference evidence="2" key="1">
    <citation type="submission" date="2015-07" db="EMBL/GenBank/DDBJ databases">
        <title>Transcriptome Assembly of Anthurium amnicola.</title>
        <authorList>
            <person name="Suzuki J."/>
        </authorList>
    </citation>
    <scope>NUCLEOTIDE SEQUENCE</scope>
</reference>
<dbReference type="GO" id="GO:0033615">
    <property type="term" value="P:mitochondrial proton-transporting ATP synthase complex assembly"/>
    <property type="evidence" value="ECO:0007669"/>
    <property type="project" value="TreeGrafter"/>
</dbReference>
<protein>
    <submittedName>
        <fullName evidence="2">Mitochondrial ATPase complex subunit ATP10</fullName>
    </submittedName>
</protein>
<sequence length="281" mass="31216">MLRPFELRCGCGVVAASASAAIARGLVGSGPHGRSLPPPAHGRDSTLLPPRGPQSLVPSRQFLDIYQVINKAAIEKERARLSDELNRGYFADIQEFNKHGGKIAMANKTIIPSMAAMKFPDLEVNLSDGRSLRLPNHSLEAENLTSEEAKPSASLLCLSFRANSQVMTESWSAPFMNAFSASGKAQIYEVSFIDSRLLSLGPIKRMMLRILKKSSCPQWQRVYSFGDHYEFRKKLKILNLLSGYIFLLDKYGKIRWQGFGLATKEELSSLYACTSLLLDEK</sequence>
<dbReference type="GO" id="GO:0005743">
    <property type="term" value="C:mitochondrial inner membrane"/>
    <property type="evidence" value="ECO:0007669"/>
    <property type="project" value="TreeGrafter"/>
</dbReference>
<dbReference type="AlphaFoldDB" id="A0A1D1Y2U5"/>
<evidence type="ECO:0000256" key="1">
    <source>
        <dbReference type="SAM" id="MobiDB-lite"/>
    </source>
</evidence>
<dbReference type="PANTHER" id="PTHR28106">
    <property type="entry name" value="MITOCHONDRIAL ATPASE COMPLEX SUBUNIT ATP10"/>
    <property type="match status" value="1"/>
</dbReference>
<gene>
    <name evidence="2" type="primary">ATP10_1</name>
    <name evidence="2" type="ORF">g.54370</name>
</gene>
<dbReference type="Pfam" id="PF05176">
    <property type="entry name" value="ATP-synt_10"/>
    <property type="match status" value="1"/>
</dbReference>
<accession>A0A1D1Y2U5</accession>
<evidence type="ECO:0000313" key="2">
    <source>
        <dbReference type="EMBL" id="JAT48964.1"/>
    </source>
</evidence>
<dbReference type="PANTHER" id="PTHR28106:SF1">
    <property type="entry name" value="MITOCHONDRIAL ATPASE COMPLEX SUBUNIT ATP10"/>
    <property type="match status" value="1"/>
</dbReference>
<name>A0A1D1Y2U5_9ARAE</name>
<feature type="region of interest" description="Disordered" evidence="1">
    <location>
        <begin position="30"/>
        <end position="53"/>
    </location>
</feature>